<accession>A0A0S1SNY8</accession>
<dbReference type="InterPro" id="IPR001957">
    <property type="entry name" value="Chromosome_initiator_DnaA"/>
</dbReference>
<comment type="similarity">
    <text evidence="1 8 11">Belongs to the DnaA family.</text>
</comment>
<comment type="subcellular location">
    <subcellularLocation>
        <location evidence="8">Cytoplasm</location>
    </subcellularLocation>
</comment>
<reference evidence="14 15" key="2">
    <citation type="journal article" date="2016" name="PeerJ">
        <title>Analysis of five complete genome sequences for members of the class Peribacteria in the recently recognized Peregrinibacteria bacterial phylum.</title>
        <authorList>
            <person name="Anantharaman K."/>
            <person name="Brown C.T."/>
            <person name="Burstein D."/>
            <person name="Castelle C.J."/>
            <person name="Probst A.J."/>
            <person name="Thomas B.C."/>
            <person name="Williams K.H."/>
            <person name="Banfield J.F."/>
        </authorList>
    </citation>
    <scope>NUCLEOTIDE SEQUENCE [LARGE SCALE GENOMIC DNA]</scope>
    <source>
        <strain evidence="14">RIFOXYD1_FULL_PER-ii_59_16</strain>
    </source>
</reference>
<evidence type="ECO:0000313" key="15">
    <source>
        <dbReference type="Proteomes" id="UP000069135"/>
    </source>
</evidence>
<dbReference type="FunFam" id="3.40.50.300:FF:000668">
    <property type="entry name" value="Chromosomal replication initiator protein DnaA"/>
    <property type="match status" value="1"/>
</dbReference>
<keyword evidence="5 8" id="KW-0067">ATP-binding</keyword>
<dbReference type="Gene3D" id="3.30.300.180">
    <property type="match status" value="1"/>
</dbReference>
<evidence type="ECO:0000256" key="8">
    <source>
        <dbReference type="HAMAP-Rule" id="MF_00377"/>
    </source>
</evidence>
<feature type="domain" description="Chromosomal replication initiator DnaA C-terminal" evidence="13">
    <location>
        <begin position="380"/>
        <end position="449"/>
    </location>
</feature>
<dbReference type="CDD" id="cd00009">
    <property type="entry name" value="AAA"/>
    <property type="match status" value="1"/>
</dbReference>
<evidence type="ECO:0000256" key="9">
    <source>
        <dbReference type="NCBIfam" id="TIGR00362"/>
    </source>
</evidence>
<evidence type="ECO:0000256" key="5">
    <source>
        <dbReference type="ARBA" id="ARBA00022840"/>
    </source>
</evidence>
<dbReference type="GO" id="GO:0005524">
    <property type="term" value="F:ATP binding"/>
    <property type="evidence" value="ECO:0007669"/>
    <property type="project" value="UniProtKB-UniRule"/>
</dbReference>
<feature type="domain" description="AAA+ ATPase" evidence="12">
    <location>
        <begin position="157"/>
        <end position="290"/>
    </location>
</feature>
<dbReference type="HAMAP" id="MF_00377">
    <property type="entry name" value="DnaA_bact"/>
    <property type="match status" value="1"/>
</dbReference>
<dbReference type="SMART" id="SM00760">
    <property type="entry name" value="Bac_DnaA_C"/>
    <property type="match status" value="1"/>
</dbReference>
<dbReference type="PANTHER" id="PTHR30050">
    <property type="entry name" value="CHROMOSOMAL REPLICATION INITIATOR PROTEIN DNAA"/>
    <property type="match status" value="1"/>
</dbReference>
<dbReference type="Proteomes" id="UP000069135">
    <property type="component" value="Chromosome"/>
</dbReference>
<dbReference type="GO" id="GO:0006275">
    <property type="term" value="P:regulation of DNA replication"/>
    <property type="evidence" value="ECO:0007669"/>
    <property type="project" value="UniProtKB-UniRule"/>
</dbReference>
<keyword evidence="7 8" id="KW-0238">DNA-binding</keyword>
<dbReference type="PANTHER" id="PTHR30050:SF2">
    <property type="entry name" value="CHROMOSOMAL REPLICATION INITIATOR PROTEIN DNAA"/>
    <property type="match status" value="1"/>
</dbReference>
<keyword evidence="6 8" id="KW-0446">Lipid-binding</keyword>
<dbReference type="PROSITE" id="PS01008">
    <property type="entry name" value="DNAA"/>
    <property type="match status" value="1"/>
</dbReference>
<dbReference type="GO" id="GO:0005886">
    <property type="term" value="C:plasma membrane"/>
    <property type="evidence" value="ECO:0007669"/>
    <property type="project" value="TreeGrafter"/>
</dbReference>
<accession>A0A0S1STL9</accession>
<dbReference type="InterPro" id="IPR024633">
    <property type="entry name" value="DnaA_N_dom"/>
</dbReference>
<protein>
    <recommendedName>
        <fullName evidence="8 9">Chromosomal replication initiator protein DnaA</fullName>
    </recommendedName>
</protein>
<dbReference type="Gene3D" id="1.10.1750.10">
    <property type="match status" value="1"/>
</dbReference>
<sequence>MAEQVSQELWIAILRKLEEKLQRSAFITWFKDTAILGREAGTLIVGLPLPMSLSWHMEHYRAMTLEIAQGIDPLIEKIVYTVDGGLKDSRERTVDLLEVFPEQKRRKLPGKPEVKMAEGVISKILNPRYTLEHFVVGANSRLAHAACQSVAAAPGGRYNPLFLYGGVGLGKTHLLQATGNDILRKMPRSVVVYTTTEDFTNQVIEAIRQQKMEQFRRRYRQVDVLIIDDVQFLANKERTQEEFFHTFNALYEDRKQVILSADRPPQELQLEDRLISRFARGMIADISVPDYETRLAILVEKAREYELMIDMTVLQFIAEHTTRNVRELEGILMQAVAQYELESRMPTVKSIAEIMRKLSRDPHAEEEHVGFETTPKRAPTFQDVLESVSRYYSVSVQDMIGQSRVREILVPRQIAMFLGKKHLRMSYVRLGEVFSGRDHTTVMNACGKIDAKMQNDPQLLREVRAMEQELGVV</sequence>
<evidence type="ECO:0000259" key="12">
    <source>
        <dbReference type="SMART" id="SM00382"/>
    </source>
</evidence>
<dbReference type="GO" id="GO:0006270">
    <property type="term" value="P:DNA replication initiation"/>
    <property type="evidence" value="ECO:0007669"/>
    <property type="project" value="UniProtKB-UniRule"/>
</dbReference>
<organism evidence="14 15">
    <name type="scientific">Candidatus Peribacter riflensis</name>
    <dbReference type="NCBI Taxonomy" id="1735162"/>
    <lineage>
        <taxon>Bacteria</taxon>
        <taxon>Candidatus Peregrinibacteriota</taxon>
        <taxon>Candidatus Peribacteria</taxon>
        <taxon>Candidatus Peribacterales</taxon>
        <taxon>Candidatus Peribacteraceae</taxon>
        <taxon>Candidatus Peribacter</taxon>
    </lineage>
</organism>
<accession>A0A0S1SMT4</accession>
<dbReference type="CDD" id="cd06571">
    <property type="entry name" value="Bac_DnaA_C"/>
    <property type="match status" value="1"/>
</dbReference>
<dbReference type="InterPro" id="IPR038454">
    <property type="entry name" value="DnaA_N_sf"/>
</dbReference>
<dbReference type="STRING" id="1735162.PeribacterB2_0574"/>
<accession>A0A0S1SVL1</accession>
<keyword evidence="3 8" id="KW-0235">DNA replication</keyword>
<dbReference type="Pfam" id="PF11638">
    <property type="entry name" value="DnaA_N"/>
    <property type="match status" value="1"/>
</dbReference>
<dbReference type="Gene3D" id="1.10.8.60">
    <property type="match status" value="1"/>
</dbReference>
<evidence type="ECO:0000259" key="13">
    <source>
        <dbReference type="SMART" id="SM00760"/>
    </source>
</evidence>
<evidence type="ECO:0000256" key="7">
    <source>
        <dbReference type="ARBA" id="ARBA00023125"/>
    </source>
</evidence>
<dbReference type="SMART" id="SM00382">
    <property type="entry name" value="AAA"/>
    <property type="match status" value="1"/>
</dbReference>
<evidence type="ECO:0000256" key="2">
    <source>
        <dbReference type="ARBA" id="ARBA00022490"/>
    </source>
</evidence>
<feature type="region of interest" description="Domain IV, binds dsDNA" evidence="8">
    <location>
        <begin position="340"/>
        <end position="473"/>
    </location>
</feature>
<reference evidence="15" key="1">
    <citation type="submission" date="2015-10" db="EMBL/GenBank/DDBJ databases">
        <title>Analysis of five complete genome sequences for members of the class Peribacteria in the recently recognized Peregrinibacteria bacterial phylum.</title>
        <authorList>
            <person name="Anantharaman K."/>
            <person name="Brown C.T."/>
            <person name="Burstein D."/>
            <person name="Castelle C.J."/>
            <person name="Probst A.J."/>
            <person name="Thomas B.C."/>
            <person name="Williams K.H."/>
            <person name="Banfield J.F."/>
        </authorList>
    </citation>
    <scope>NUCLEOTIDE SEQUENCE [LARGE SCALE GENOMIC DNA]</scope>
</reference>
<dbReference type="InterPro" id="IPR003593">
    <property type="entry name" value="AAA+_ATPase"/>
</dbReference>
<dbReference type="InterPro" id="IPR010921">
    <property type="entry name" value="Trp_repressor/repl_initiator"/>
</dbReference>
<comment type="function">
    <text evidence="8 10">Plays an essential role in the initiation and regulation of chromosomal replication. ATP-DnaA binds to the origin of replication (oriC) to initiate formation of the DNA replication initiation complex once per cell cycle. Binds the DnaA box (a 9 base pair repeat at the origin) and separates the double-stranded (ds)DNA. Forms a right-handed helical filament on oriC DNA; dsDNA binds to the exterior of the filament while single-stranded (ss)DNA is stabiized in the filament's interior. The ATP-DnaA-oriC complex binds and stabilizes one strand of the AT-rich DNA unwinding element (DUE), permitting loading of DNA polymerase. After initiation quickly degrades to an ADP-DnaA complex that is not apt for DNA replication. Binds acidic phospholipids.</text>
</comment>
<comment type="domain">
    <text evidence="8">Domain I is involved in oligomerization and binding regulators, domain II is flexibile and of varying length in different bacteria, domain III forms the AAA+ region, while domain IV binds dsDNA.</text>
</comment>
<name>A0A0S1STL9_9BACT</name>
<dbReference type="PRINTS" id="PR00051">
    <property type="entry name" value="DNAA"/>
</dbReference>
<dbReference type="EMBL" id="CP013065">
    <property type="protein sequence ID" value="ALM13259.1"/>
    <property type="molecule type" value="Genomic_DNA"/>
</dbReference>
<evidence type="ECO:0000256" key="4">
    <source>
        <dbReference type="ARBA" id="ARBA00022741"/>
    </source>
</evidence>
<dbReference type="Pfam" id="PF08299">
    <property type="entry name" value="Bac_DnaA_C"/>
    <property type="match status" value="1"/>
</dbReference>
<keyword evidence="2 8" id="KW-0963">Cytoplasm</keyword>
<keyword evidence="4 8" id="KW-0547">Nucleotide-binding</keyword>
<dbReference type="GO" id="GO:0008289">
    <property type="term" value="F:lipid binding"/>
    <property type="evidence" value="ECO:0007669"/>
    <property type="project" value="UniProtKB-KW"/>
</dbReference>
<accession>A0A0S1SJA2</accession>
<dbReference type="GO" id="GO:0005737">
    <property type="term" value="C:cytoplasm"/>
    <property type="evidence" value="ECO:0007669"/>
    <property type="project" value="UniProtKB-SubCell"/>
</dbReference>
<gene>
    <name evidence="8" type="primary">dnaA</name>
    <name evidence="14" type="ORF">PeribacterD1_0575</name>
</gene>
<dbReference type="InterPro" id="IPR013159">
    <property type="entry name" value="DnaA_C"/>
</dbReference>
<feature type="binding site" evidence="8">
    <location>
        <position position="171"/>
    </location>
    <ligand>
        <name>ATP</name>
        <dbReference type="ChEBI" id="CHEBI:30616"/>
    </ligand>
</feature>
<evidence type="ECO:0000313" key="14">
    <source>
        <dbReference type="EMBL" id="ALM13259.1"/>
    </source>
</evidence>
<dbReference type="InterPro" id="IPR013317">
    <property type="entry name" value="DnaA_dom"/>
</dbReference>
<evidence type="ECO:0000256" key="3">
    <source>
        <dbReference type="ARBA" id="ARBA00022705"/>
    </source>
</evidence>
<proteinExistence type="inferred from homology"/>
<dbReference type="Gene3D" id="3.40.50.300">
    <property type="entry name" value="P-loop containing nucleotide triphosphate hydrolases"/>
    <property type="match status" value="1"/>
</dbReference>
<dbReference type="GO" id="GO:0003688">
    <property type="term" value="F:DNA replication origin binding"/>
    <property type="evidence" value="ECO:0007669"/>
    <property type="project" value="UniProtKB-UniRule"/>
</dbReference>
<dbReference type="InterPro" id="IPR018312">
    <property type="entry name" value="Chromosome_initiator_DnaA_CS"/>
</dbReference>
<evidence type="ECO:0000256" key="6">
    <source>
        <dbReference type="ARBA" id="ARBA00023121"/>
    </source>
</evidence>
<dbReference type="SUPFAM" id="SSF52540">
    <property type="entry name" value="P-loop containing nucleoside triphosphate hydrolases"/>
    <property type="match status" value="1"/>
</dbReference>
<feature type="binding site" evidence="8">
    <location>
        <position position="168"/>
    </location>
    <ligand>
        <name>ATP</name>
        <dbReference type="ChEBI" id="CHEBI:30616"/>
    </ligand>
</feature>
<dbReference type="SUPFAM" id="SSF48295">
    <property type="entry name" value="TrpR-like"/>
    <property type="match status" value="1"/>
</dbReference>
<feature type="binding site" evidence="8">
    <location>
        <position position="170"/>
    </location>
    <ligand>
        <name>ATP</name>
        <dbReference type="ChEBI" id="CHEBI:30616"/>
    </ligand>
</feature>
<evidence type="ECO:0000256" key="11">
    <source>
        <dbReference type="RuleBase" id="RU004227"/>
    </source>
</evidence>
<dbReference type="KEGG" id="prf:PeribacterA2_0575"/>
<dbReference type="InterPro" id="IPR027417">
    <property type="entry name" value="P-loop_NTPase"/>
</dbReference>
<evidence type="ECO:0000256" key="10">
    <source>
        <dbReference type="RuleBase" id="RU000577"/>
    </source>
</evidence>
<dbReference type="AlphaFoldDB" id="A0A0S1STL9"/>
<dbReference type="Pfam" id="PF00308">
    <property type="entry name" value="Bac_DnaA"/>
    <property type="match status" value="1"/>
</dbReference>
<comment type="subunit">
    <text evidence="8">Oligomerizes as a right-handed, spiral filament on DNA at oriC.</text>
</comment>
<comment type="caution">
    <text evidence="8">Lacks conserved residue(s) required for the propagation of feature annotation.</text>
</comment>
<dbReference type="InterPro" id="IPR020591">
    <property type="entry name" value="Chromosome_initiator_DnaA-like"/>
</dbReference>
<evidence type="ECO:0000256" key="1">
    <source>
        <dbReference type="ARBA" id="ARBA00006583"/>
    </source>
</evidence>
<dbReference type="NCBIfam" id="TIGR00362">
    <property type="entry name" value="DnaA"/>
    <property type="match status" value="1"/>
</dbReference>
<feature type="binding site" evidence="8">
    <location>
        <position position="172"/>
    </location>
    <ligand>
        <name>ATP</name>
        <dbReference type="ChEBI" id="CHEBI:30616"/>
    </ligand>
</feature>
<feature type="region of interest" description="Domain I, interacts with DnaA modulators" evidence="8">
    <location>
        <begin position="1"/>
        <end position="118"/>
    </location>
</feature>
<dbReference type="PATRIC" id="fig|1735161.3.peg.561"/>